<dbReference type="GeneID" id="39984595"/>
<protein>
    <recommendedName>
        <fullName evidence="3">VPS9 domain-containing protein</fullName>
    </recommendedName>
</protein>
<evidence type="ECO:0000313" key="4">
    <source>
        <dbReference type="EMBL" id="ORC89572.1"/>
    </source>
</evidence>
<dbReference type="SUPFAM" id="SSF82185">
    <property type="entry name" value="Histone H3 K4-specific methyltransferase SET7/9 N-terminal domain"/>
    <property type="match status" value="1"/>
</dbReference>
<keyword evidence="1" id="KW-0677">Repeat</keyword>
<name>A0A1X0NY26_9TRYP</name>
<comment type="caution">
    <text evidence="4">The sequence shown here is derived from an EMBL/GenBank/DDBJ whole genome shotgun (WGS) entry which is preliminary data.</text>
</comment>
<dbReference type="InterPro" id="IPR003123">
    <property type="entry name" value="VPS9"/>
</dbReference>
<gene>
    <name evidence="4" type="ORF">TM35_000111060</name>
</gene>
<evidence type="ECO:0000259" key="3">
    <source>
        <dbReference type="PROSITE" id="PS51205"/>
    </source>
</evidence>
<organism evidence="4 5">
    <name type="scientific">Trypanosoma theileri</name>
    <dbReference type="NCBI Taxonomy" id="67003"/>
    <lineage>
        <taxon>Eukaryota</taxon>
        <taxon>Discoba</taxon>
        <taxon>Euglenozoa</taxon>
        <taxon>Kinetoplastea</taxon>
        <taxon>Metakinetoplastina</taxon>
        <taxon>Trypanosomatida</taxon>
        <taxon>Trypanosomatidae</taxon>
        <taxon>Trypanosoma</taxon>
    </lineage>
</organism>
<accession>A0A1X0NY26</accession>
<dbReference type="AlphaFoldDB" id="A0A1X0NY26"/>
<feature type="region of interest" description="Disordered" evidence="2">
    <location>
        <begin position="43"/>
        <end position="79"/>
    </location>
</feature>
<dbReference type="Proteomes" id="UP000192257">
    <property type="component" value="Unassembled WGS sequence"/>
</dbReference>
<sequence>MRRWTSDSDGESDPVRDNNPLLPSGYRQKYGNYNNISIQDGSILAAEDNRTPGLPEEETTAPTTAPSQEEKESHQKRSITMEYGDEYFGEVRVDRGIVIPHGRGTLQSILGKHCYVGEFVNRSRDGYGKLVTERYVLWSKWKMNRPDLSNSARIDYDNGDKYCGFLSLQQDNTMAQQLSRSLRNRLSKFSIWVQTTMPVRERWGELVGSNGDRYFGQWEDNLPSGFGCLVLTNGDRYVGLFEAGKFHDTGTLFSLSYRGYNTNCSPPSGADFLLVREQLQQEVEEDGVDRNNSTIPTIGESTFRPLGNTKQRWSGVIFDGVWEKGRFIGEGYVTLPCGSRISAEWKSASHASNGRIFLTASSIHTQEGMNARGWFQCFHWEPLLCGAYEETKMREYVACAPYRDRLYSATTPEEVQAVLADFCTNQSVVRNALKVFRRCFFFLHGTCGKDSEIGSGLGLNKLGWCYLRNAYGGCIHHGRGRPITVGDVDLAMTDVVSFVRSVQRWVLEMLGDSALADASSEIFVARKLLDYMLRDVHDVLFNLYVQAFIEEDVSLSASLERLREHTTLDDLGVVFARQQSAERLFDPYADAIHSIDQLGRQALTFTSKLRVLAQWSKEIDLSARLAQVNLDDKASSLLSRDSAKLELGSADDLLPIYQYVLIKAKLPYLYAHTKLLVDLSSEDMFMEFTSPENFFVTTLHACTMMLANLNPLLRDEFQVLAPSTLFEDRLRSSIKSLKRLALSFLENFSSSTGETCAIIDSNTLHHIGLGYIKTWLPEALDVLSAQNFLPPERTDKVIPISELLQTPKAKKFFQLDRLHCPREVSLFCWLAAANVVSVLGLRLVILSTSTTDDSSSLLPVDVEADVFLRRCGCGLTVGVAGMTIAFQLPVAVLPPSFFHRAASLLLLTL</sequence>
<dbReference type="PANTHER" id="PTHR43215:SF14">
    <property type="entry name" value="RADIAL SPOKE HEAD 1 HOMOLOG"/>
    <property type="match status" value="1"/>
</dbReference>
<dbReference type="InterPro" id="IPR037191">
    <property type="entry name" value="VPS9_dom_sf"/>
</dbReference>
<evidence type="ECO:0000313" key="5">
    <source>
        <dbReference type="Proteomes" id="UP000192257"/>
    </source>
</evidence>
<dbReference type="EMBL" id="NBCO01000011">
    <property type="protein sequence ID" value="ORC89572.1"/>
    <property type="molecule type" value="Genomic_DNA"/>
</dbReference>
<dbReference type="Gene3D" id="1.20.1050.80">
    <property type="entry name" value="VPS9 domain"/>
    <property type="match status" value="1"/>
</dbReference>
<dbReference type="OrthoDB" id="270720at2759"/>
<proteinExistence type="predicted"/>
<dbReference type="VEuPathDB" id="TriTrypDB:TM35_000111060"/>
<dbReference type="PANTHER" id="PTHR43215">
    <property type="entry name" value="RADIAL SPOKE HEAD 1 HOMOLOG"/>
    <property type="match status" value="1"/>
</dbReference>
<dbReference type="SUPFAM" id="SSF109993">
    <property type="entry name" value="VPS9 domain"/>
    <property type="match status" value="1"/>
</dbReference>
<keyword evidence="5" id="KW-1185">Reference proteome</keyword>
<reference evidence="4 5" key="1">
    <citation type="submission" date="2017-03" db="EMBL/GenBank/DDBJ databases">
        <title>An alternative strategy for trypanosome survival in the mammalian bloodstream revealed through genome and transcriptome analysis of the ubiquitous bovine parasite Trypanosoma (Megatrypanum) theileri.</title>
        <authorList>
            <person name="Kelly S."/>
            <person name="Ivens A."/>
            <person name="Mott A."/>
            <person name="O'Neill E."/>
            <person name="Emms D."/>
            <person name="Macleod O."/>
            <person name="Voorheis P."/>
            <person name="Matthews J."/>
            <person name="Matthews K."/>
            <person name="Carrington M."/>
        </authorList>
    </citation>
    <scope>NUCLEOTIDE SEQUENCE [LARGE SCALE GENOMIC DNA]</scope>
    <source>
        <strain evidence="4">Edinburgh</strain>
    </source>
</reference>
<evidence type="ECO:0000256" key="1">
    <source>
        <dbReference type="ARBA" id="ARBA00022737"/>
    </source>
</evidence>
<evidence type="ECO:0000256" key="2">
    <source>
        <dbReference type="SAM" id="MobiDB-lite"/>
    </source>
</evidence>
<feature type="region of interest" description="Disordered" evidence="2">
    <location>
        <begin position="1"/>
        <end position="30"/>
    </location>
</feature>
<dbReference type="InterPro" id="IPR003409">
    <property type="entry name" value="MORN"/>
</dbReference>
<dbReference type="Pfam" id="PF02204">
    <property type="entry name" value="VPS9"/>
    <property type="match status" value="1"/>
</dbReference>
<dbReference type="PROSITE" id="PS51205">
    <property type="entry name" value="VPS9"/>
    <property type="match status" value="1"/>
</dbReference>
<feature type="domain" description="VPS9" evidence="3">
    <location>
        <begin position="549"/>
        <end position="715"/>
    </location>
</feature>
<dbReference type="SMART" id="SM00698">
    <property type="entry name" value="MORN"/>
    <property type="match status" value="3"/>
</dbReference>
<dbReference type="RefSeq" id="XP_028883638.1">
    <property type="nucleotide sequence ID" value="XM_029024815.1"/>
</dbReference>